<organism evidence="4 5">
    <name type="scientific">Paraburkholderia fungorum</name>
    <dbReference type="NCBI Taxonomy" id="134537"/>
    <lineage>
        <taxon>Bacteria</taxon>
        <taxon>Pseudomonadati</taxon>
        <taxon>Pseudomonadota</taxon>
        <taxon>Betaproteobacteria</taxon>
        <taxon>Burkholderiales</taxon>
        <taxon>Burkholderiaceae</taxon>
        <taxon>Paraburkholderia</taxon>
    </lineage>
</organism>
<keyword evidence="5" id="KW-1185">Reference proteome</keyword>
<reference evidence="5" key="1">
    <citation type="submission" date="2016-10" db="EMBL/GenBank/DDBJ databases">
        <authorList>
            <person name="Varghese N."/>
        </authorList>
    </citation>
    <scope>NUCLEOTIDE SEQUENCE [LARGE SCALE GENOMIC DNA]</scope>
    <source>
        <strain evidence="5">GAS106B</strain>
    </source>
</reference>
<dbReference type="GO" id="GO:0016491">
    <property type="term" value="F:oxidoreductase activity"/>
    <property type="evidence" value="ECO:0007669"/>
    <property type="project" value="UniProtKB-KW"/>
</dbReference>
<dbReference type="AlphaFoldDB" id="A0A1H1JBT1"/>
<comment type="similarity">
    <text evidence="1">Belongs to the nitroreductase family.</text>
</comment>
<evidence type="ECO:0000259" key="3">
    <source>
        <dbReference type="Pfam" id="PF00881"/>
    </source>
</evidence>
<dbReference type="SUPFAM" id="SSF55469">
    <property type="entry name" value="FMN-dependent nitroreductase-like"/>
    <property type="match status" value="1"/>
</dbReference>
<dbReference type="Proteomes" id="UP000183487">
    <property type="component" value="Unassembled WGS sequence"/>
</dbReference>
<protein>
    <submittedName>
        <fullName evidence="4">Nitroreductase</fullName>
    </submittedName>
</protein>
<keyword evidence="2" id="KW-0560">Oxidoreductase</keyword>
<sequence>MTLRNTPTDIDIHPLLAGRWSPRAYSDQAVAHSQVLSLLEAARWAPSAYNAQPWRFVVFEKAVDLDAFNRAFATLIPFNQSWNTNAQVLFAVLTDTQTAKGTLNATAGYDAGAAAMALLLEAHARGLAAHAMSGIDAAAFRDAFAIPARYEVLTMISVAHHGDPQSLPTPLNEREMAPRVRLSVNEFAHFGAWRE</sequence>
<evidence type="ECO:0000313" key="4">
    <source>
        <dbReference type="EMBL" id="SDR47353.1"/>
    </source>
</evidence>
<gene>
    <name evidence="4" type="ORF">SAMN05443245_6010</name>
</gene>
<evidence type="ECO:0000256" key="2">
    <source>
        <dbReference type="ARBA" id="ARBA00023002"/>
    </source>
</evidence>
<dbReference type="PANTHER" id="PTHR43673">
    <property type="entry name" value="NAD(P)H NITROREDUCTASE YDGI-RELATED"/>
    <property type="match status" value="1"/>
</dbReference>
<feature type="domain" description="Nitroreductase" evidence="3">
    <location>
        <begin position="17"/>
        <end position="159"/>
    </location>
</feature>
<evidence type="ECO:0000313" key="5">
    <source>
        <dbReference type="Proteomes" id="UP000183487"/>
    </source>
</evidence>
<accession>A0A1H1JBT1</accession>
<dbReference type="Gene3D" id="3.40.109.10">
    <property type="entry name" value="NADH Oxidase"/>
    <property type="match status" value="1"/>
</dbReference>
<dbReference type="Pfam" id="PF00881">
    <property type="entry name" value="Nitroreductase"/>
    <property type="match status" value="1"/>
</dbReference>
<dbReference type="InterPro" id="IPR000415">
    <property type="entry name" value="Nitroreductase-like"/>
</dbReference>
<evidence type="ECO:0000256" key="1">
    <source>
        <dbReference type="ARBA" id="ARBA00007118"/>
    </source>
</evidence>
<proteinExistence type="inferred from homology"/>
<dbReference type="RefSeq" id="WP_074771274.1">
    <property type="nucleotide sequence ID" value="NZ_FNKP01000003.1"/>
</dbReference>
<dbReference type="PANTHER" id="PTHR43673:SF10">
    <property type="entry name" value="NADH DEHYDROGENASE_NAD(P)H NITROREDUCTASE XCC3605-RELATED"/>
    <property type="match status" value="1"/>
</dbReference>
<dbReference type="EMBL" id="FNKP01000003">
    <property type="protein sequence ID" value="SDR47353.1"/>
    <property type="molecule type" value="Genomic_DNA"/>
</dbReference>
<dbReference type="InterPro" id="IPR029479">
    <property type="entry name" value="Nitroreductase"/>
</dbReference>
<name>A0A1H1JBT1_9BURK</name>
<dbReference type="OrthoDB" id="9802510at2"/>